<evidence type="ECO:0000256" key="3">
    <source>
        <dbReference type="ARBA" id="ARBA00022664"/>
    </source>
</evidence>
<comment type="caution">
    <text evidence="8">The sequence shown here is derived from an EMBL/GenBank/DDBJ whole genome shotgun (WGS) entry which is preliminary data.</text>
</comment>
<keyword evidence="6" id="KW-0175">Coiled coil</keyword>
<keyword evidence="9" id="KW-1185">Reference proteome</keyword>
<sequence>MASPSHFDDEFDFGGGFGGRHSGNKRSSPDYDDDDYDNDPFAPKKAKSKAGEAASGVTTGMILSLRESLQNCKDTLAICQNELEAAKSEIQSWHSSLQNESSLLPAGITPEPKILINYLQDLKSSEESLREELEKAKKKEAAFIVTFAKREHEIAELKSSVRDLKAQLKPPSMQGRRLLLDPAIHEEFIRLKNLVEEKEKKVKELQDNIAAVSFTPQSKMGKMLMAKCRTLQEENEEIGNQASEGKMHELAMKLAMQKSQNAELRSQFEGLQKHMEGLTNDVERSNETVLMLQGILEEKDQEIEKLKQELQQQILAEEGKSDAAFNQNGSDETVPRAVNSTN</sequence>
<feature type="coiled-coil region" evidence="6">
    <location>
        <begin position="119"/>
        <end position="215"/>
    </location>
</feature>
<keyword evidence="5" id="KW-0539">Nucleus</keyword>
<dbReference type="GO" id="GO:0005634">
    <property type="term" value="C:nucleus"/>
    <property type="evidence" value="ECO:0007669"/>
    <property type="project" value="UniProtKB-SubCell"/>
</dbReference>
<evidence type="ECO:0000256" key="2">
    <source>
        <dbReference type="ARBA" id="ARBA00010313"/>
    </source>
</evidence>
<dbReference type="InterPro" id="IPR033757">
    <property type="entry name" value="WTAP"/>
</dbReference>
<feature type="coiled-coil region" evidence="6">
    <location>
        <begin position="247"/>
        <end position="316"/>
    </location>
</feature>
<feature type="region of interest" description="Disordered" evidence="7">
    <location>
        <begin position="318"/>
        <end position="342"/>
    </location>
</feature>
<keyword evidence="3" id="KW-0507">mRNA processing</keyword>
<evidence type="ECO:0000313" key="9">
    <source>
        <dbReference type="Proteomes" id="UP001372338"/>
    </source>
</evidence>
<accession>A0AAN9FYV5</accession>
<organism evidence="8 9">
    <name type="scientific">Crotalaria pallida</name>
    <name type="common">Smooth rattlebox</name>
    <name type="synonym">Crotalaria striata</name>
    <dbReference type="NCBI Taxonomy" id="3830"/>
    <lineage>
        <taxon>Eukaryota</taxon>
        <taxon>Viridiplantae</taxon>
        <taxon>Streptophyta</taxon>
        <taxon>Embryophyta</taxon>
        <taxon>Tracheophyta</taxon>
        <taxon>Spermatophyta</taxon>
        <taxon>Magnoliopsida</taxon>
        <taxon>eudicotyledons</taxon>
        <taxon>Gunneridae</taxon>
        <taxon>Pentapetalae</taxon>
        <taxon>rosids</taxon>
        <taxon>fabids</taxon>
        <taxon>Fabales</taxon>
        <taxon>Fabaceae</taxon>
        <taxon>Papilionoideae</taxon>
        <taxon>50 kb inversion clade</taxon>
        <taxon>genistoids sensu lato</taxon>
        <taxon>core genistoids</taxon>
        <taxon>Crotalarieae</taxon>
        <taxon>Crotalaria</taxon>
    </lineage>
</organism>
<feature type="region of interest" description="Disordered" evidence="7">
    <location>
        <begin position="1"/>
        <end position="53"/>
    </location>
</feature>
<dbReference type="GO" id="GO:0000381">
    <property type="term" value="P:regulation of alternative mRNA splicing, via spliceosome"/>
    <property type="evidence" value="ECO:0007669"/>
    <property type="project" value="InterPro"/>
</dbReference>
<dbReference type="EMBL" id="JAYWIO010000002">
    <property type="protein sequence ID" value="KAK7281940.1"/>
    <property type="molecule type" value="Genomic_DNA"/>
</dbReference>
<dbReference type="GO" id="GO:0006397">
    <property type="term" value="P:mRNA processing"/>
    <property type="evidence" value="ECO:0007669"/>
    <property type="project" value="UniProtKB-KW"/>
</dbReference>
<protein>
    <recommendedName>
        <fullName evidence="10">FKBP12-interacting protein of 37 kDa</fullName>
    </recommendedName>
</protein>
<evidence type="ECO:0000256" key="7">
    <source>
        <dbReference type="SAM" id="MobiDB-lite"/>
    </source>
</evidence>
<evidence type="ECO:0000313" key="8">
    <source>
        <dbReference type="EMBL" id="KAK7281940.1"/>
    </source>
</evidence>
<dbReference type="GO" id="GO:0016556">
    <property type="term" value="P:mRNA modification"/>
    <property type="evidence" value="ECO:0007669"/>
    <property type="project" value="InterPro"/>
</dbReference>
<dbReference type="PANTHER" id="PTHR15217">
    <property type="entry name" value="WILMS' TUMOR 1-ASSOCIATING PROTEIN"/>
    <property type="match status" value="1"/>
</dbReference>
<comment type="similarity">
    <text evidence="2">Belongs to the fl(2)d family.</text>
</comment>
<evidence type="ECO:0000256" key="1">
    <source>
        <dbReference type="ARBA" id="ARBA00004123"/>
    </source>
</evidence>
<name>A0AAN9FYV5_CROPI</name>
<dbReference type="Pfam" id="PF17098">
    <property type="entry name" value="Wtap"/>
    <property type="match status" value="1"/>
</dbReference>
<gene>
    <name evidence="8" type="ORF">RIF29_10339</name>
</gene>
<dbReference type="PANTHER" id="PTHR15217:SF0">
    <property type="entry name" value="PRE-MRNA-SPLICING REGULATOR WTAP"/>
    <property type="match status" value="1"/>
</dbReference>
<keyword evidence="4" id="KW-0508">mRNA splicing</keyword>
<evidence type="ECO:0008006" key="10">
    <source>
        <dbReference type="Google" id="ProtNLM"/>
    </source>
</evidence>
<dbReference type="Proteomes" id="UP001372338">
    <property type="component" value="Unassembled WGS sequence"/>
</dbReference>
<reference evidence="8 9" key="1">
    <citation type="submission" date="2024-01" db="EMBL/GenBank/DDBJ databases">
        <title>The genomes of 5 underutilized Papilionoideae crops provide insights into root nodulation and disease resistanc.</title>
        <authorList>
            <person name="Yuan L."/>
        </authorList>
    </citation>
    <scope>NUCLEOTIDE SEQUENCE [LARGE SCALE GENOMIC DNA]</scope>
    <source>
        <strain evidence="8">ZHUSHIDOU_FW_LH</strain>
        <tissue evidence="8">Leaf</tissue>
    </source>
</reference>
<evidence type="ECO:0000256" key="4">
    <source>
        <dbReference type="ARBA" id="ARBA00023187"/>
    </source>
</evidence>
<proteinExistence type="inferred from homology"/>
<dbReference type="GO" id="GO:0008380">
    <property type="term" value="P:RNA splicing"/>
    <property type="evidence" value="ECO:0007669"/>
    <property type="project" value="UniProtKB-KW"/>
</dbReference>
<dbReference type="AlphaFoldDB" id="A0AAN9FYV5"/>
<evidence type="ECO:0000256" key="6">
    <source>
        <dbReference type="SAM" id="Coils"/>
    </source>
</evidence>
<comment type="subcellular location">
    <subcellularLocation>
        <location evidence="1">Nucleus</location>
    </subcellularLocation>
</comment>
<evidence type="ECO:0000256" key="5">
    <source>
        <dbReference type="ARBA" id="ARBA00023242"/>
    </source>
</evidence>